<dbReference type="Proteomes" id="UP001500282">
    <property type="component" value="Unassembled WGS sequence"/>
</dbReference>
<comment type="caution">
    <text evidence="1">The sequence shown here is derived from an EMBL/GenBank/DDBJ whole genome shotgun (WGS) entry which is preliminary data.</text>
</comment>
<organism evidence="1 2">
    <name type="scientific">Streptomyces javensis</name>
    <dbReference type="NCBI Taxonomy" id="114698"/>
    <lineage>
        <taxon>Bacteria</taxon>
        <taxon>Bacillati</taxon>
        <taxon>Actinomycetota</taxon>
        <taxon>Actinomycetes</taxon>
        <taxon>Kitasatosporales</taxon>
        <taxon>Streptomycetaceae</taxon>
        <taxon>Streptomyces</taxon>
        <taxon>Streptomyces violaceusniger group</taxon>
    </lineage>
</organism>
<name>A0ABP4I420_9ACTN</name>
<accession>A0ABP4I420</accession>
<proteinExistence type="predicted"/>
<sequence length="65" mass="6983">MCEPGLVVLEDITAGDEETAVVVMPRLDALRATSGVRPVRRVAGEPGVRTRLYADIRRPGSPNPV</sequence>
<protein>
    <submittedName>
        <fullName evidence="1">DUF6207 family protein</fullName>
    </submittedName>
</protein>
<evidence type="ECO:0000313" key="1">
    <source>
        <dbReference type="EMBL" id="GAA1301308.1"/>
    </source>
</evidence>
<keyword evidence="2" id="KW-1185">Reference proteome</keyword>
<reference evidence="2" key="1">
    <citation type="journal article" date="2019" name="Int. J. Syst. Evol. Microbiol.">
        <title>The Global Catalogue of Microorganisms (GCM) 10K type strain sequencing project: providing services to taxonomists for standard genome sequencing and annotation.</title>
        <authorList>
            <consortium name="The Broad Institute Genomics Platform"/>
            <consortium name="The Broad Institute Genome Sequencing Center for Infectious Disease"/>
            <person name="Wu L."/>
            <person name="Ma J."/>
        </authorList>
    </citation>
    <scope>NUCLEOTIDE SEQUENCE [LARGE SCALE GENOMIC DNA]</scope>
    <source>
        <strain evidence="2">JCM 11448</strain>
    </source>
</reference>
<dbReference type="InterPro" id="IPR045775">
    <property type="entry name" value="DUF6207"/>
</dbReference>
<dbReference type="Pfam" id="PF19711">
    <property type="entry name" value="DUF6207"/>
    <property type="match status" value="1"/>
</dbReference>
<dbReference type="EMBL" id="BAAAIH010000084">
    <property type="protein sequence ID" value="GAA1301308.1"/>
    <property type="molecule type" value="Genomic_DNA"/>
</dbReference>
<gene>
    <name evidence="1" type="ORF">GCM10009579_82710</name>
</gene>
<evidence type="ECO:0000313" key="2">
    <source>
        <dbReference type="Proteomes" id="UP001500282"/>
    </source>
</evidence>